<feature type="compositionally biased region" description="Polar residues" evidence="2">
    <location>
        <begin position="336"/>
        <end position="347"/>
    </location>
</feature>
<dbReference type="Proteomes" id="UP000245768">
    <property type="component" value="Unassembled WGS sequence"/>
</dbReference>
<reference evidence="3 4" key="1">
    <citation type="journal article" date="2018" name="Mol. Biol. Evol.">
        <title>Broad Genomic Sampling Reveals a Smut Pathogenic Ancestry of the Fungal Clade Ustilaginomycotina.</title>
        <authorList>
            <person name="Kijpornyongpan T."/>
            <person name="Mondo S.J."/>
            <person name="Barry K."/>
            <person name="Sandor L."/>
            <person name="Lee J."/>
            <person name="Lipzen A."/>
            <person name="Pangilinan J."/>
            <person name="LaButti K."/>
            <person name="Hainaut M."/>
            <person name="Henrissat B."/>
            <person name="Grigoriev I.V."/>
            <person name="Spatafora J.W."/>
            <person name="Aime M.C."/>
        </authorList>
    </citation>
    <scope>NUCLEOTIDE SEQUENCE [LARGE SCALE GENOMIC DNA]</scope>
    <source>
        <strain evidence="3 4">MCA 4198</strain>
    </source>
</reference>
<feature type="compositionally biased region" description="Pro residues" evidence="2">
    <location>
        <begin position="739"/>
        <end position="749"/>
    </location>
</feature>
<gene>
    <name evidence="3" type="ORF">FA10DRAFT_75681</name>
</gene>
<feature type="compositionally biased region" description="Basic and acidic residues" evidence="2">
    <location>
        <begin position="199"/>
        <end position="214"/>
    </location>
</feature>
<evidence type="ECO:0000256" key="2">
    <source>
        <dbReference type="SAM" id="MobiDB-lite"/>
    </source>
</evidence>
<feature type="region of interest" description="Disordered" evidence="2">
    <location>
        <begin position="1"/>
        <end position="83"/>
    </location>
</feature>
<protein>
    <submittedName>
        <fullName evidence="3">Uncharacterized protein</fullName>
    </submittedName>
</protein>
<feature type="compositionally biased region" description="Low complexity" evidence="2">
    <location>
        <begin position="293"/>
        <end position="307"/>
    </location>
</feature>
<dbReference type="PANTHER" id="PTHR14534">
    <property type="entry name" value="VACUOLAR IMPORT AND DEGRADATION PROTEIN 24"/>
    <property type="match status" value="1"/>
</dbReference>
<dbReference type="GO" id="GO:0005773">
    <property type="term" value="C:vacuole"/>
    <property type="evidence" value="ECO:0007669"/>
    <property type="project" value="GOC"/>
</dbReference>
<dbReference type="GO" id="GO:0043161">
    <property type="term" value="P:proteasome-mediated ubiquitin-dependent protein catabolic process"/>
    <property type="evidence" value="ECO:0007669"/>
    <property type="project" value="TreeGrafter"/>
</dbReference>
<feature type="region of interest" description="Disordered" evidence="2">
    <location>
        <begin position="184"/>
        <end position="307"/>
    </location>
</feature>
<dbReference type="Pfam" id="PF09783">
    <property type="entry name" value="Vac_ImportDeg"/>
    <property type="match status" value="1"/>
</dbReference>
<feature type="compositionally biased region" description="Basic residues" evidence="2">
    <location>
        <begin position="439"/>
        <end position="450"/>
    </location>
</feature>
<feature type="compositionally biased region" description="Polar residues" evidence="2">
    <location>
        <begin position="379"/>
        <end position="392"/>
    </location>
</feature>
<feature type="compositionally biased region" description="Low complexity" evidence="2">
    <location>
        <begin position="415"/>
        <end position="438"/>
    </location>
</feature>
<evidence type="ECO:0000313" key="3">
    <source>
        <dbReference type="EMBL" id="PWN91804.1"/>
    </source>
</evidence>
<feature type="compositionally biased region" description="Polar residues" evidence="2">
    <location>
        <begin position="793"/>
        <end position="802"/>
    </location>
</feature>
<organism evidence="3 4">
    <name type="scientific">Acaromyces ingoldii</name>
    <dbReference type="NCBI Taxonomy" id="215250"/>
    <lineage>
        <taxon>Eukaryota</taxon>
        <taxon>Fungi</taxon>
        <taxon>Dikarya</taxon>
        <taxon>Basidiomycota</taxon>
        <taxon>Ustilaginomycotina</taxon>
        <taxon>Exobasidiomycetes</taxon>
        <taxon>Exobasidiales</taxon>
        <taxon>Cryptobasidiaceae</taxon>
        <taxon>Acaromyces</taxon>
    </lineage>
</organism>
<dbReference type="GO" id="GO:0007039">
    <property type="term" value="P:protein catabolic process in the vacuole"/>
    <property type="evidence" value="ECO:0007669"/>
    <property type="project" value="TreeGrafter"/>
</dbReference>
<dbReference type="STRING" id="215250.A0A316YSK1"/>
<feature type="compositionally biased region" description="Low complexity" evidence="2">
    <location>
        <begin position="767"/>
        <end position="782"/>
    </location>
</feature>
<feature type="region of interest" description="Disordered" evidence="2">
    <location>
        <begin position="719"/>
        <end position="802"/>
    </location>
</feature>
<dbReference type="GeneID" id="37047599"/>
<dbReference type="InterPro" id="IPR018618">
    <property type="entry name" value="GID4/10-like"/>
</dbReference>
<dbReference type="PANTHER" id="PTHR14534:SF3">
    <property type="entry name" value="GID COMPLEX SUBUNIT 4 HOMOLOG"/>
    <property type="match status" value="1"/>
</dbReference>
<dbReference type="EMBL" id="KZ819635">
    <property type="protein sequence ID" value="PWN91804.1"/>
    <property type="molecule type" value="Genomic_DNA"/>
</dbReference>
<proteinExistence type="inferred from homology"/>
<dbReference type="GO" id="GO:0034657">
    <property type="term" value="C:GID complex"/>
    <property type="evidence" value="ECO:0007669"/>
    <property type="project" value="TreeGrafter"/>
</dbReference>
<sequence>MAPAPGFSTPAPTTTSPSSSSAGAQTSVSEAQQPGQAASGYRTMDYVLSADSSAPLGSSSTAGASAGADQRTPSTSDSGSAAGGIKTCTRCGRILEAASGGGMGGEGVDTSVHTAALPSRRTGNASVQMLPHHALLTDNSGLQPPPSVLTAASLSLEEDSHQVCHACLTSAMASSAAVETSDDVYTQAQHAAEGQARGEAVERDADGDVVHGDGDSVTPTAGMQSRQGLEQAPQTDERRELIAPSSDSIGAANANTIPSTTTNTTTTINSNTATTTPSSGHPWRRAGPWSRILGQGSRSLSSEGSSTPLSISVANIGAGGDADIISTPDEGDFPPLSQSLSSPTATSPRVPLPSTIRGRGDHPTSPGGHASSGGPMLGRQSSFTRSQSNTGNGFVVESGRPASPVVSFPSRGRARAGSSSSSTSGVANGSSNTALSPSRPRRPSNARRLSRSSSSQGPTAISFADLIDAGSGSDALSTTASIAENPFGPETMTRPRLGDLVTADIQPAAPLLSTMLASRFEQPYLVEMGRRVDEEGDKKEEMDRLRWFDATRPDPKADISRLRCIGRGRGCLYPGATFNGIQKSGRNSYDVTVQIVNVDLAASHLCGYLNIRGLTDDWPELTTYFDAEIIGSKYGFVTGKWGATEAEDMKHWSRFTPFRPLRSSLTKPGLKFNHMNKPFIFMRWKERFLVPDHRVRDITGASFAGFYYVCVELGDQSIAAGGPDSSRRRGESLTRPLSPSSPPLSPPLPSSTNTGPVMMNAPISTYGRARTATWRRTGSSTAGRTSVSRERQPSYNDDLSNSLVGMDVDEAVSATAGETLTWQQQQQQQQQQLDFGGLTSGRMSGFYFHEHSEPYQQLTLQHQPERSSSSFELR</sequence>
<feature type="compositionally biased region" description="Polar residues" evidence="2">
    <location>
        <begin position="854"/>
        <end position="874"/>
    </location>
</feature>
<comment type="similarity">
    <text evidence="1">Belongs to the GID4/VID24 family.</text>
</comment>
<evidence type="ECO:0000256" key="1">
    <source>
        <dbReference type="ARBA" id="ARBA00061469"/>
    </source>
</evidence>
<dbReference type="InParanoid" id="A0A316YSK1"/>
<evidence type="ECO:0000313" key="4">
    <source>
        <dbReference type="Proteomes" id="UP000245768"/>
    </source>
</evidence>
<feature type="region of interest" description="Disordered" evidence="2">
    <location>
        <begin position="851"/>
        <end position="874"/>
    </location>
</feature>
<feature type="compositionally biased region" description="Low complexity" evidence="2">
    <location>
        <begin position="49"/>
        <end position="68"/>
    </location>
</feature>
<dbReference type="OrthoDB" id="62at2759"/>
<feature type="compositionally biased region" description="Low complexity" evidence="2">
    <location>
        <begin position="1"/>
        <end position="27"/>
    </location>
</feature>
<keyword evidence="4" id="KW-1185">Reference proteome</keyword>
<dbReference type="GO" id="GO:0006623">
    <property type="term" value="P:protein targeting to vacuole"/>
    <property type="evidence" value="ECO:0007669"/>
    <property type="project" value="TreeGrafter"/>
</dbReference>
<name>A0A316YSK1_9BASI</name>
<accession>A0A316YSK1</accession>
<feature type="compositionally biased region" description="Low complexity" evidence="2">
    <location>
        <begin position="251"/>
        <end position="279"/>
    </location>
</feature>
<dbReference type="AlphaFoldDB" id="A0A316YSK1"/>
<feature type="compositionally biased region" description="Polar residues" evidence="2">
    <location>
        <begin position="218"/>
        <end position="234"/>
    </location>
</feature>
<dbReference type="GO" id="GO:0045721">
    <property type="term" value="P:negative regulation of gluconeogenesis"/>
    <property type="evidence" value="ECO:0007669"/>
    <property type="project" value="TreeGrafter"/>
</dbReference>
<feature type="region of interest" description="Disordered" evidence="2">
    <location>
        <begin position="321"/>
        <end position="459"/>
    </location>
</feature>
<dbReference type="RefSeq" id="XP_025379002.1">
    <property type="nucleotide sequence ID" value="XM_025525683.1"/>
</dbReference>